<dbReference type="PANTHER" id="PTHR43538">
    <property type="entry name" value="ALPHA-IPM SYNTHASE/HOMOCITRATE SYNTHASE"/>
    <property type="match status" value="1"/>
</dbReference>
<dbReference type="NCBIfam" id="TIGR00977">
    <property type="entry name" value="citramal_synth"/>
    <property type="match status" value="1"/>
</dbReference>
<dbReference type="Gene3D" id="1.10.238.260">
    <property type="match status" value="1"/>
</dbReference>
<evidence type="ECO:0000313" key="11">
    <source>
        <dbReference type="EMBL" id="QAT18020.1"/>
    </source>
</evidence>
<dbReference type="InterPro" id="IPR013785">
    <property type="entry name" value="Aldolase_TIM"/>
</dbReference>
<dbReference type="GO" id="GO:0009098">
    <property type="term" value="P:L-leucine biosynthetic process"/>
    <property type="evidence" value="ECO:0007669"/>
    <property type="project" value="InterPro"/>
</dbReference>
<dbReference type="PROSITE" id="PS00816">
    <property type="entry name" value="AIPM_HOMOCIT_SYNTH_2"/>
    <property type="match status" value="1"/>
</dbReference>
<dbReference type="AlphaFoldDB" id="A0A410P763"/>
<accession>A0A410P763</accession>
<protein>
    <recommendedName>
        <fullName evidence="8">Citramalate synthase</fullName>
        <ecNumber evidence="8">2.3.3.21</ecNumber>
    </recommendedName>
</protein>
<evidence type="ECO:0000256" key="5">
    <source>
        <dbReference type="ARBA" id="ARBA00022679"/>
    </source>
</evidence>
<name>A0A410P763_VELA1</name>
<dbReference type="GO" id="GO:0009097">
    <property type="term" value="P:isoleucine biosynthetic process"/>
    <property type="evidence" value="ECO:0007669"/>
    <property type="project" value="UniProtKB-UniRule"/>
</dbReference>
<organism evidence="11 12">
    <name type="scientific">Velamenicoccus archaeovorus</name>
    <dbReference type="NCBI Taxonomy" id="1930593"/>
    <lineage>
        <taxon>Bacteria</taxon>
        <taxon>Pseudomonadati</taxon>
        <taxon>Candidatus Omnitrophota</taxon>
        <taxon>Candidatus Velamenicoccus</taxon>
    </lineage>
</organism>
<dbReference type="CDD" id="cd07941">
    <property type="entry name" value="DRE_TIM_LeuA3"/>
    <property type="match status" value="1"/>
</dbReference>
<dbReference type="PROSITE" id="PS00815">
    <property type="entry name" value="AIPM_HOMOCIT_SYNTH_1"/>
    <property type="match status" value="1"/>
</dbReference>
<dbReference type="InterPro" id="IPR013709">
    <property type="entry name" value="2-isopropylmalate_synth_dimer"/>
</dbReference>
<proteinExistence type="inferred from homology"/>
<evidence type="ECO:0000256" key="2">
    <source>
        <dbReference type="ARBA" id="ARBA00006154"/>
    </source>
</evidence>
<dbReference type="Proteomes" id="UP000287243">
    <property type="component" value="Chromosome"/>
</dbReference>
<evidence type="ECO:0000256" key="7">
    <source>
        <dbReference type="ARBA" id="ARBA00048263"/>
    </source>
</evidence>
<dbReference type="UniPathway" id="UPA00047">
    <property type="reaction ID" value="UER00066"/>
</dbReference>
<keyword evidence="6" id="KW-0100">Branched-chain amino acid biosynthesis</keyword>
<dbReference type="InterPro" id="IPR000891">
    <property type="entry name" value="PYR_CT"/>
</dbReference>
<keyword evidence="4" id="KW-0412">Isoleucine biosynthesis</keyword>
<dbReference type="SUPFAM" id="SSF110921">
    <property type="entry name" value="2-isopropylmalate synthase LeuA, allosteric (dimerisation) domain"/>
    <property type="match status" value="1"/>
</dbReference>
<dbReference type="InterPro" id="IPR036230">
    <property type="entry name" value="LeuA_allosteric_dom_sf"/>
</dbReference>
<dbReference type="OrthoDB" id="9803573at2"/>
<dbReference type="EC" id="2.3.3.21" evidence="8"/>
<comment type="catalytic activity">
    <reaction evidence="7">
        <text>pyruvate + acetyl-CoA + H2O = (3R)-citramalate + CoA + H(+)</text>
        <dbReference type="Rhea" id="RHEA:19045"/>
        <dbReference type="ChEBI" id="CHEBI:15361"/>
        <dbReference type="ChEBI" id="CHEBI:15377"/>
        <dbReference type="ChEBI" id="CHEBI:15378"/>
        <dbReference type="ChEBI" id="CHEBI:30934"/>
        <dbReference type="ChEBI" id="CHEBI:57287"/>
        <dbReference type="ChEBI" id="CHEBI:57288"/>
        <dbReference type="EC" id="2.3.3.21"/>
    </reaction>
</comment>
<dbReference type="GO" id="GO:0003852">
    <property type="term" value="F:2-isopropylmalate synthase activity"/>
    <property type="evidence" value="ECO:0007669"/>
    <property type="project" value="InterPro"/>
</dbReference>
<dbReference type="InterPro" id="IPR002034">
    <property type="entry name" value="AIPM/Hcit_synth_CS"/>
</dbReference>
<evidence type="ECO:0000259" key="10">
    <source>
        <dbReference type="PROSITE" id="PS50991"/>
    </source>
</evidence>
<dbReference type="PROSITE" id="PS50991">
    <property type="entry name" value="PYR_CT"/>
    <property type="match status" value="1"/>
</dbReference>
<comment type="pathway">
    <text evidence="1">Amino-acid biosynthesis; L-isoleucine biosynthesis; 2-oxobutanoate from pyruvate: step 1/3.</text>
</comment>
<evidence type="ECO:0000256" key="8">
    <source>
        <dbReference type="NCBIfam" id="TIGR00977"/>
    </source>
</evidence>
<evidence type="ECO:0000256" key="1">
    <source>
        <dbReference type="ARBA" id="ARBA00004743"/>
    </source>
</evidence>
<dbReference type="KEGG" id="vai:BU251_04780"/>
<evidence type="ECO:0000256" key="4">
    <source>
        <dbReference type="ARBA" id="ARBA00022624"/>
    </source>
</evidence>
<dbReference type="Pfam" id="PF08502">
    <property type="entry name" value="LeuA_dimer"/>
    <property type="match status" value="1"/>
</dbReference>
<feature type="domain" description="Pyruvate carboxyltransferase" evidence="10">
    <location>
        <begin position="4"/>
        <end position="269"/>
    </location>
</feature>
<comment type="similarity">
    <text evidence="2 9">Belongs to the alpha-IPM synthase/homocitrate synthase family.</text>
</comment>
<dbReference type="Gene3D" id="3.30.160.270">
    <property type="match status" value="1"/>
</dbReference>
<sequence length="526" mass="57970">MKKIELYDTTLRDGSQTEGISYSVADKIKIARKLDELGVAYIEGGFPGSNPKDRMFFEEFKKHPLKNAALTAFGATRKAGVAAKDDPVFAAILHSGVRVATIFGKSWDLHVRDVLRVSLEENLEIIRDSVKYLVAEGLELIYDAEHFFDAYKHNRDYAMATLLAAQDCGARLLCLCDTNGGTLTSQLVAVIADVQKNVKLPLGIHVHNDLGLAVANSIAAVEAGCVQVQGTINGYGERCGNADLIPIVGILKLKMGLDCVTDEQLKELTEVSHFVSEISNMKQADNQPFVGKSAFAHKAGVHINAVYKNPKSYEHIEPERVGNVRRILVSELAGKTPILTKAEELKLQLKKDSPDTKRVVKLLQDLEHEGYQFEAADASFEILVKRALKQYKKFFELEGFRVIVEKRQKGTITSEATIKLKVGGVQEHTSSDGDGPVNALDNALRKALKGFYPVVSKMHLSDFKVRVLDAKDGTAAKVRVLIQSQDERDSWTTVGVSENIIEASWLALVDSIEYKLLKDGAVLPHE</sequence>
<evidence type="ECO:0000256" key="9">
    <source>
        <dbReference type="RuleBase" id="RU003523"/>
    </source>
</evidence>
<dbReference type="Gene3D" id="3.20.20.70">
    <property type="entry name" value="Aldolase class I"/>
    <property type="match status" value="1"/>
</dbReference>
<dbReference type="PANTHER" id="PTHR43538:SF1">
    <property type="entry name" value="(R)-CITRAMALATE SYNTHASE"/>
    <property type="match status" value="1"/>
</dbReference>
<evidence type="ECO:0000313" key="12">
    <source>
        <dbReference type="Proteomes" id="UP000287243"/>
    </source>
</evidence>
<keyword evidence="12" id="KW-1185">Reference proteome</keyword>
<evidence type="ECO:0000256" key="6">
    <source>
        <dbReference type="ARBA" id="ARBA00023304"/>
    </source>
</evidence>
<reference evidence="11 12" key="1">
    <citation type="submission" date="2017-01" db="EMBL/GenBank/DDBJ databases">
        <title>First insights into the biology of 'candidatus Vampirococcus archaeovorus'.</title>
        <authorList>
            <person name="Kizina J."/>
            <person name="Jordan S."/>
            <person name="Stueber K."/>
            <person name="Reinhardt R."/>
            <person name="Harder J."/>
        </authorList>
    </citation>
    <scope>NUCLEOTIDE SEQUENCE [LARGE SCALE GENOMIC DNA]</scope>
    <source>
        <strain evidence="11 12">LiM</strain>
    </source>
</reference>
<gene>
    <name evidence="11" type="ORF">BU251_04780</name>
</gene>
<keyword evidence="3" id="KW-0028">Amino-acid biosynthesis</keyword>
<dbReference type="Pfam" id="PF22617">
    <property type="entry name" value="HCS_D2"/>
    <property type="match status" value="1"/>
</dbReference>
<dbReference type="EMBL" id="CP019384">
    <property type="protein sequence ID" value="QAT18020.1"/>
    <property type="molecule type" value="Genomic_DNA"/>
</dbReference>
<dbReference type="RefSeq" id="WP_128699739.1">
    <property type="nucleotide sequence ID" value="NZ_CP019384.1"/>
</dbReference>
<dbReference type="InterPro" id="IPR005675">
    <property type="entry name" value="Citramal_synthase"/>
</dbReference>
<dbReference type="SUPFAM" id="SSF51569">
    <property type="entry name" value="Aldolase"/>
    <property type="match status" value="1"/>
</dbReference>
<dbReference type="GO" id="GO:0043714">
    <property type="term" value="F:(R)-citramalate synthase activity"/>
    <property type="evidence" value="ECO:0007669"/>
    <property type="project" value="UniProtKB-UniRule"/>
</dbReference>
<dbReference type="InterPro" id="IPR054691">
    <property type="entry name" value="LeuA/HCS_post-cat"/>
</dbReference>
<keyword evidence="5 9" id="KW-0808">Transferase</keyword>
<dbReference type="Pfam" id="PF00682">
    <property type="entry name" value="HMGL-like"/>
    <property type="match status" value="1"/>
</dbReference>
<dbReference type="SMART" id="SM00917">
    <property type="entry name" value="LeuA_dimer"/>
    <property type="match status" value="1"/>
</dbReference>
<evidence type="ECO:0000256" key="3">
    <source>
        <dbReference type="ARBA" id="ARBA00022605"/>
    </source>
</evidence>